<keyword evidence="6 11" id="KW-0539">Nucleus</keyword>
<evidence type="ECO:0000256" key="5">
    <source>
        <dbReference type="ARBA" id="ARBA00022694"/>
    </source>
</evidence>
<keyword evidence="4" id="KW-0963">Cytoplasm</keyword>
<evidence type="ECO:0000256" key="4">
    <source>
        <dbReference type="ARBA" id="ARBA00022490"/>
    </source>
</evidence>
<dbReference type="NCBIfam" id="NF011465">
    <property type="entry name" value="PRK14886.1-1"/>
    <property type="match status" value="1"/>
</dbReference>
<dbReference type="InterPro" id="IPR036504">
    <property type="entry name" value="CGI121/TPRKB_sf"/>
</dbReference>
<evidence type="ECO:0000256" key="3">
    <source>
        <dbReference type="ARBA" id="ARBA00005546"/>
    </source>
</evidence>
<dbReference type="GO" id="GO:0008033">
    <property type="term" value="P:tRNA processing"/>
    <property type="evidence" value="ECO:0007669"/>
    <property type="project" value="UniProtKB-KW"/>
</dbReference>
<dbReference type="InterPro" id="IPR013926">
    <property type="entry name" value="CGI121/TPRKB"/>
</dbReference>
<dbReference type="GO" id="GO:0005829">
    <property type="term" value="C:cytosol"/>
    <property type="evidence" value="ECO:0007669"/>
    <property type="project" value="UniProtKB-SubCell"/>
</dbReference>
<evidence type="ECO:0000313" key="12">
    <source>
        <dbReference type="Ensembl" id="ENSORLP00015003151.1"/>
    </source>
</evidence>
<dbReference type="Gene3D" id="3.30.2380.10">
    <property type="entry name" value="CGI121/TPRKB"/>
    <property type="match status" value="1"/>
</dbReference>
<dbReference type="Pfam" id="PF08617">
    <property type="entry name" value="CGI-121"/>
    <property type="match status" value="1"/>
</dbReference>
<evidence type="ECO:0000256" key="10">
    <source>
        <dbReference type="ARBA" id="ARBA00077744"/>
    </source>
</evidence>
<comment type="similarity">
    <text evidence="3 11">Belongs to the CGI121/TPRKB family.</text>
</comment>
<name>A0A3P9H602_ORYLA</name>
<evidence type="ECO:0000256" key="6">
    <source>
        <dbReference type="ARBA" id="ARBA00023242"/>
    </source>
</evidence>
<evidence type="ECO:0000256" key="1">
    <source>
        <dbReference type="ARBA" id="ARBA00004123"/>
    </source>
</evidence>
<dbReference type="Proteomes" id="UP000265200">
    <property type="component" value="Chromosome 23"/>
</dbReference>
<sequence>MHFTQKLELFPEQHVTQMLFKEVKNAAELRQDAVEGNIHAALINPTMLLSPFQALLAANKAIHSQSIGKMKTRSLNSEIIFNLSPTNNISEAFKRFGISHQDRSLLVVVVHSRDDSEVLSHIAIRVDGQEVPVEEFSSFSDPAKIRKLYKVSPQEEESGGLLDAVVCRMATKDVM</sequence>
<evidence type="ECO:0000313" key="13">
    <source>
        <dbReference type="Proteomes" id="UP000265200"/>
    </source>
</evidence>
<evidence type="ECO:0000256" key="7">
    <source>
        <dbReference type="ARBA" id="ARBA00069793"/>
    </source>
</evidence>
<dbReference type="PANTHER" id="PTHR15840">
    <property type="entry name" value="CGI-121 FAMILY MEMBER"/>
    <property type="match status" value="1"/>
</dbReference>
<evidence type="ECO:0000256" key="9">
    <source>
        <dbReference type="ARBA" id="ARBA00075578"/>
    </source>
</evidence>
<protein>
    <recommendedName>
        <fullName evidence="7">EKC/KEOPS complex subunit TPRKB</fullName>
    </recommendedName>
    <alternativeName>
        <fullName evidence="8">EKC/KEOPS complex subunit Tprkb</fullName>
    </alternativeName>
    <alternativeName>
        <fullName evidence="9">PRPK-binding protein</fullName>
    </alternativeName>
    <alternativeName>
        <fullName evidence="10">TP53RK-binding protein</fullName>
    </alternativeName>
</protein>
<reference evidence="12" key="4">
    <citation type="submission" date="2025-09" db="UniProtKB">
        <authorList>
            <consortium name="Ensembl"/>
        </authorList>
    </citation>
    <scope>IDENTIFICATION</scope>
    <source>
        <strain evidence="12">HSOK</strain>
    </source>
</reference>
<dbReference type="AlphaFoldDB" id="A0A3P9H602"/>
<evidence type="ECO:0000256" key="8">
    <source>
        <dbReference type="ARBA" id="ARBA00070264"/>
    </source>
</evidence>
<accession>A0A3P9H602</accession>
<dbReference type="PANTHER" id="PTHR15840:SF10">
    <property type="entry name" value="EKC_KEOPS COMPLEX SUBUNIT TPRKB"/>
    <property type="match status" value="1"/>
</dbReference>
<proteinExistence type="inferred from homology"/>
<reference evidence="12" key="3">
    <citation type="submission" date="2025-08" db="UniProtKB">
        <authorList>
            <consortium name="Ensembl"/>
        </authorList>
    </citation>
    <scope>IDENTIFICATION</scope>
    <source>
        <strain evidence="12">HSOK</strain>
    </source>
</reference>
<keyword evidence="5" id="KW-0819">tRNA processing</keyword>
<dbReference type="Ensembl" id="ENSORLT00015009760.1">
    <property type="protein sequence ID" value="ENSORLP00015003151.1"/>
    <property type="gene ID" value="ENSORLG00015003872.1"/>
</dbReference>
<dbReference type="SUPFAM" id="SSF143870">
    <property type="entry name" value="PF0523-like"/>
    <property type="match status" value="1"/>
</dbReference>
<comment type="subcellular location">
    <subcellularLocation>
        <location evidence="2">Cytoplasm</location>
        <location evidence="2">Cytosol</location>
    </subcellularLocation>
    <subcellularLocation>
        <location evidence="1">Nucleus</location>
    </subcellularLocation>
</comment>
<organism evidence="12 13">
    <name type="scientific">Oryzias latipes</name>
    <name type="common">Japanese rice fish</name>
    <name type="synonym">Japanese killifish</name>
    <dbReference type="NCBI Taxonomy" id="8090"/>
    <lineage>
        <taxon>Eukaryota</taxon>
        <taxon>Metazoa</taxon>
        <taxon>Chordata</taxon>
        <taxon>Craniata</taxon>
        <taxon>Vertebrata</taxon>
        <taxon>Euteleostomi</taxon>
        <taxon>Actinopterygii</taxon>
        <taxon>Neopterygii</taxon>
        <taxon>Teleostei</taxon>
        <taxon>Neoteleostei</taxon>
        <taxon>Acanthomorphata</taxon>
        <taxon>Ovalentaria</taxon>
        <taxon>Atherinomorphae</taxon>
        <taxon>Beloniformes</taxon>
        <taxon>Adrianichthyidae</taxon>
        <taxon>Oryziinae</taxon>
        <taxon>Oryzias</taxon>
    </lineage>
</organism>
<dbReference type="GO" id="GO:0005634">
    <property type="term" value="C:nucleus"/>
    <property type="evidence" value="ECO:0007669"/>
    <property type="project" value="UniProtKB-SubCell"/>
</dbReference>
<evidence type="ECO:0000256" key="11">
    <source>
        <dbReference type="RuleBase" id="RU004398"/>
    </source>
</evidence>
<reference evidence="12 13" key="2">
    <citation type="submission" date="2017-04" db="EMBL/GenBank/DDBJ databases">
        <title>CpG methylation of centromeres and impact of large insertions on vertebrate speciation.</title>
        <authorList>
            <person name="Ichikawa K."/>
            <person name="Yoshimura J."/>
            <person name="Morishita S."/>
        </authorList>
    </citation>
    <scope>NUCLEOTIDE SEQUENCE</scope>
    <source>
        <strain evidence="12 13">HSOK</strain>
    </source>
</reference>
<reference key="1">
    <citation type="journal article" date="2007" name="Nature">
        <title>The medaka draft genome and insights into vertebrate genome evolution.</title>
        <authorList>
            <person name="Kasahara M."/>
            <person name="Naruse K."/>
            <person name="Sasaki S."/>
            <person name="Nakatani Y."/>
            <person name="Qu W."/>
            <person name="Ahsan B."/>
            <person name="Yamada T."/>
            <person name="Nagayasu Y."/>
            <person name="Doi K."/>
            <person name="Kasai Y."/>
            <person name="Jindo T."/>
            <person name="Kobayashi D."/>
            <person name="Shimada A."/>
            <person name="Toyoda A."/>
            <person name="Kuroki Y."/>
            <person name="Fujiyama A."/>
            <person name="Sasaki T."/>
            <person name="Shimizu A."/>
            <person name="Asakawa S."/>
            <person name="Shimizu N."/>
            <person name="Hashimoto S."/>
            <person name="Yang J."/>
            <person name="Lee Y."/>
            <person name="Matsushima K."/>
            <person name="Sugano S."/>
            <person name="Sakaizumi M."/>
            <person name="Narita T."/>
            <person name="Ohishi K."/>
            <person name="Haga S."/>
            <person name="Ohta F."/>
            <person name="Nomoto H."/>
            <person name="Nogata K."/>
            <person name="Morishita T."/>
            <person name="Endo T."/>
            <person name="Shin-I T."/>
            <person name="Takeda H."/>
            <person name="Morishita S."/>
            <person name="Kohara Y."/>
        </authorList>
    </citation>
    <scope>NUCLEOTIDE SEQUENCE [LARGE SCALE GENOMIC DNA]</scope>
    <source>
        <strain>Hd-rR</strain>
    </source>
</reference>
<dbReference type="FunFam" id="3.30.2380.10:FF:000001">
    <property type="entry name" value="EKC/KEOPS complex subunit TPRKB"/>
    <property type="match status" value="1"/>
</dbReference>
<evidence type="ECO:0000256" key="2">
    <source>
        <dbReference type="ARBA" id="ARBA00004514"/>
    </source>
</evidence>